<keyword evidence="5 6" id="KW-0472">Membrane</keyword>
<keyword evidence="2" id="KW-0488">Methylation</keyword>
<dbReference type="InterPro" id="IPR016419">
    <property type="entry name" value="Prepilin_Pept-dep_B_prd"/>
</dbReference>
<dbReference type="OrthoDB" id="7059546at2"/>
<evidence type="ECO:0000256" key="5">
    <source>
        <dbReference type="ARBA" id="ARBA00023136"/>
    </source>
</evidence>
<reference evidence="7 8" key="1">
    <citation type="submission" date="2016-04" db="EMBL/GenBank/DDBJ databases">
        <title>ATOL: Assembling a taxonomically balanced genome-scale reconstruction of the evolutionary history of the Enterobacteriaceae.</title>
        <authorList>
            <person name="Plunkett G.III."/>
            <person name="Neeno-Eckwall E.C."/>
            <person name="Glasner J.D."/>
            <person name="Perna N.T."/>
        </authorList>
    </citation>
    <scope>NUCLEOTIDE SEQUENCE [LARGE SCALE GENOMIC DNA]</scope>
    <source>
        <strain evidence="7 8">ATCC 35613</strain>
    </source>
</reference>
<dbReference type="PANTHER" id="PTHR39583:SF3">
    <property type="entry name" value="PREPILIN PEPTIDASE-DEPENDENT PROTEIN B"/>
    <property type="match status" value="1"/>
</dbReference>
<evidence type="ECO:0000256" key="6">
    <source>
        <dbReference type="SAM" id="Phobius"/>
    </source>
</evidence>
<dbReference type="AlphaFoldDB" id="A0A1B7JYX1"/>
<sequence length="205" mass="23727">MLNRYSKKSCFIGAYHFEYGFSLVETLFAMAISSVVCIAAMTAIPPLLKQTYQVYFQYQLDREVRMVLINMEKDFRRIGYCGSSSCQGDAIKINTQSSSQTNSCIIFAYDQDLSGDWINKNTKKIDTDFFGYRLNANKLESNRNVTNCNGSRWQSLFDAKLVKVHQLYFNWYQANSLLEMTLSVETKSLPDKIFNYKTSIFLRNL</sequence>
<evidence type="ECO:0000256" key="1">
    <source>
        <dbReference type="ARBA" id="ARBA00004167"/>
    </source>
</evidence>
<dbReference type="PIRSF" id="PIRSF004525">
    <property type="entry name" value="Pilin_peptidase-dep_B_prd"/>
    <property type="match status" value="1"/>
</dbReference>
<organism evidence="7 8">
    <name type="scientific">Providencia heimbachae ATCC 35613</name>
    <dbReference type="NCBI Taxonomy" id="1354272"/>
    <lineage>
        <taxon>Bacteria</taxon>
        <taxon>Pseudomonadati</taxon>
        <taxon>Pseudomonadota</taxon>
        <taxon>Gammaproteobacteria</taxon>
        <taxon>Enterobacterales</taxon>
        <taxon>Morganellaceae</taxon>
        <taxon>Providencia</taxon>
    </lineage>
</organism>
<dbReference type="PANTHER" id="PTHR39583">
    <property type="entry name" value="TYPE II SECRETION SYSTEM PROTEIN J-RELATED"/>
    <property type="match status" value="1"/>
</dbReference>
<evidence type="ECO:0000313" key="7">
    <source>
        <dbReference type="EMBL" id="OAT53107.1"/>
    </source>
</evidence>
<dbReference type="EMBL" id="LXEW01000018">
    <property type="protein sequence ID" value="OAT53107.1"/>
    <property type="molecule type" value="Genomic_DNA"/>
</dbReference>
<protein>
    <submittedName>
        <fullName evidence="7">Prepilin peptidase-dependent protein B</fullName>
    </submittedName>
</protein>
<evidence type="ECO:0000256" key="4">
    <source>
        <dbReference type="ARBA" id="ARBA00022989"/>
    </source>
</evidence>
<feature type="transmembrane region" description="Helical" evidence="6">
    <location>
        <begin position="27"/>
        <end position="48"/>
    </location>
</feature>
<evidence type="ECO:0000313" key="8">
    <source>
        <dbReference type="Proteomes" id="UP000078224"/>
    </source>
</evidence>
<dbReference type="Pfam" id="PF07963">
    <property type="entry name" value="N_methyl"/>
    <property type="match status" value="1"/>
</dbReference>
<dbReference type="PATRIC" id="fig|1354272.4.peg.1303"/>
<keyword evidence="8" id="KW-1185">Reference proteome</keyword>
<dbReference type="GO" id="GO:0015628">
    <property type="term" value="P:protein secretion by the type II secretion system"/>
    <property type="evidence" value="ECO:0007669"/>
    <property type="project" value="TreeGrafter"/>
</dbReference>
<proteinExistence type="predicted"/>
<comment type="subcellular location">
    <subcellularLocation>
        <location evidence="1">Membrane</location>
        <topology evidence="1">Single-pass membrane protein</topology>
    </subcellularLocation>
</comment>
<comment type="caution">
    <text evidence="7">The sequence shown here is derived from an EMBL/GenBank/DDBJ whole genome shotgun (WGS) entry which is preliminary data.</text>
</comment>
<keyword evidence="3 6" id="KW-0812">Transmembrane</keyword>
<keyword evidence="4 6" id="KW-1133">Transmembrane helix</keyword>
<evidence type="ECO:0000256" key="2">
    <source>
        <dbReference type="ARBA" id="ARBA00022481"/>
    </source>
</evidence>
<gene>
    <name evidence="7" type="ORF">M998_1287</name>
</gene>
<dbReference type="Proteomes" id="UP000078224">
    <property type="component" value="Unassembled WGS sequence"/>
</dbReference>
<evidence type="ECO:0000256" key="3">
    <source>
        <dbReference type="ARBA" id="ARBA00022692"/>
    </source>
</evidence>
<accession>A0A1B7JYX1</accession>
<dbReference type="NCBIfam" id="NF007848">
    <property type="entry name" value="PRK10557.1"/>
    <property type="match status" value="1"/>
</dbReference>
<dbReference type="InterPro" id="IPR012902">
    <property type="entry name" value="N_methyl_site"/>
</dbReference>
<dbReference type="InterPro" id="IPR051621">
    <property type="entry name" value="T2SS_protein_J"/>
</dbReference>
<dbReference type="GO" id="GO:0016020">
    <property type="term" value="C:membrane"/>
    <property type="evidence" value="ECO:0007669"/>
    <property type="project" value="UniProtKB-SubCell"/>
</dbReference>
<dbReference type="RefSeq" id="WP_068441170.1">
    <property type="nucleotide sequence ID" value="NZ_LXEW01000018.1"/>
</dbReference>
<name>A0A1B7JYX1_9GAMM</name>